<evidence type="ECO:0000256" key="2">
    <source>
        <dbReference type="SAM" id="Phobius"/>
    </source>
</evidence>
<feature type="compositionally biased region" description="Low complexity" evidence="1">
    <location>
        <begin position="67"/>
        <end position="76"/>
    </location>
</feature>
<sequence>MFDLSLSVVAWLAVVIFQAIIHFGVIGPRSRRQRERLEKEQMEIQNQLEESDSRVRTHSTGDEYEEYAASLASAAVEAEEEAEEAETDSREDVRISSLHESRRGSLTQRNKQPHLAKKYGSSSIGSSRDLDPAHVDDSHPEGDDDNNSCVDEDEPWRYELVRYYYSPRSPHVIQLDQYRQHEDYDSDEGDKDSNDLRSRMRLRRSWKNSRRNLSQDPNVGSVIGRKQAKVTQKSALNKTAHEDSSESVLYLRNSEKNKDRHVAFVDNNRHSPVLTGLASQAISCA</sequence>
<keyword evidence="2" id="KW-1133">Transmembrane helix</keyword>
<evidence type="ECO:0000256" key="1">
    <source>
        <dbReference type="SAM" id="MobiDB-lite"/>
    </source>
</evidence>
<name>A0A7S4JIA5_9STRA</name>
<feature type="compositionally biased region" description="Acidic residues" evidence="1">
    <location>
        <begin position="77"/>
        <end position="86"/>
    </location>
</feature>
<feature type="region of interest" description="Disordered" evidence="1">
    <location>
        <begin position="37"/>
        <end position="152"/>
    </location>
</feature>
<feature type="compositionally biased region" description="Basic and acidic residues" evidence="1">
    <location>
        <begin position="87"/>
        <end position="103"/>
    </location>
</feature>
<reference evidence="3" key="1">
    <citation type="submission" date="2021-01" db="EMBL/GenBank/DDBJ databases">
        <authorList>
            <person name="Corre E."/>
            <person name="Pelletier E."/>
            <person name="Niang G."/>
            <person name="Scheremetjew M."/>
            <person name="Finn R."/>
            <person name="Kale V."/>
            <person name="Holt S."/>
            <person name="Cochrane G."/>
            <person name="Meng A."/>
            <person name="Brown T."/>
            <person name="Cohen L."/>
        </authorList>
    </citation>
    <scope>NUCLEOTIDE SEQUENCE</scope>
    <source>
        <strain evidence="3">Isolate 1302-5</strain>
    </source>
</reference>
<gene>
    <name evidence="3" type="ORF">OAUR00152_LOCUS28235</name>
</gene>
<dbReference type="AlphaFoldDB" id="A0A7S4JIA5"/>
<feature type="transmembrane region" description="Helical" evidence="2">
    <location>
        <begin position="6"/>
        <end position="26"/>
    </location>
</feature>
<organism evidence="3">
    <name type="scientific">Odontella aurita</name>
    <dbReference type="NCBI Taxonomy" id="265563"/>
    <lineage>
        <taxon>Eukaryota</taxon>
        <taxon>Sar</taxon>
        <taxon>Stramenopiles</taxon>
        <taxon>Ochrophyta</taxon>
        <taxon>Bacillariophyta</taxon>
        <taxon>Mediophyceae</taxon>
        <taxon>Biddulphiophycidae</taxon>
        <taxon>Eupodiscales</taxon>
        <taxon>Odontellaceae</taxon>
        <taxon>Odontella</taxon>
    </lineage>
</organism>
<protein>
    <submittedName>
        <fullName evidence="3">Uncharacterized protein</fullName>
    </submittedName>
</protein>
<feature type="compositionally biased region" description="Basic and acidic residues" evidence="1">
    <location>
        <begin position="51"/>
        <end position="61"/>
    </location>
</feature>
<keyword evidence="2" id="KW-0472">Membrane</keyword>
<feature type="region of interest" description="Disordered" evidence="1">
    <location>
        <begin position="176"/>
        <end position="199"/>
    </location>
</feature>
<accession>A0A7S4JIA5</accession>
<evidence type="ECO:0000313" key="3">
    <source>
        <dbReference type="EMBL" id="CAE2264368.1"/>
    </source>
</evidence>
<feature type="compositionally biased region" description="Acidic residues" evidence="1">
    <location>
        <begin position="142"/>
        <end position="152"/>
    </location>
</feature>
<proteinExistence type="predicted"/>
<dbReference type="EMBL" id="HBKQ01040953">
    <property type="protein sequence ID" value="CAE2264368.1"/>
    <property type="molecule type" value="Transcribed_RNA"/>
</dbReference>
<feature type="compositionally biased region" description="Basic and acidic residues" evidence="1">
    <location>
        <begin position="128"/>
        <end position="141"/>
    </location>
</feature>
<keyword evidence="2" id="KW-0812">Transmembrane</keyword>